<organism evidence="1 2">
    <name type="scientific">Paracoccus cavernae</name>
    <dbReference type="NCBI Taxonomy" id="1571207"/>
    <lineage>
        <taxon>Bacteria</taxon>
        <taxon>Pseudomonadati</taxon>
        <taxon>Pseudomonadota</taxon>
        <taxon>Alphaproteobacteria</taxon>
        <taxon>Rhodobacterales</taxon>
        <taxon>Paracoccaceae</taxon>
        <taxon>Paracoccus</taxon>
    </lineage>
</organism>
<proteinExistence type="predicted"/>
<reference evidence="2" key="1">
    <citation type="journal article" date="2019" name="Int. J. Syst. Evol. Microbiol.">
        <title>The Global Catalogue of Microorganisms (GCM) 10K type strain sequencing project: providing services to taxonomists for standard genome sequencing and annotation.</title>
        <authorList>
            <consortium name="The Broad Institute Genomics Platform"/>
            <consortium name="The Broad Institute Genome Sequencing Center for Infectious Disease"/>
            <person name="Wu L."/>
            <person name="Ma J."/>
        </authorList>
    </citation>
    <scope>NUCLEOTIDE SEQUENCE [LARGE SCALE GENOMIC DNA]</scope>
    <source>
        <strain evidence="2">CECT 8482</strain>
    </source>
</reference>
<evidence type="ECO:0000313" key="2">
    <source>
        <dbReference type="Proteomes" id="UP001243846"/>
    </source>
</evidence>
<dbReference type="Proteomes" id="UP001243846">
    <property type="component" value="Unassembled WGS sequence"/>
</dbReference>
<sequence>MIVEERKEIAAAITAQRIFRGDRLALFGCHRDHRIAAVFRDRHASFVTGAVAASPLPGT</sequence>
<keyword evidence="2" id="KW-1185">Reference proteome</keyword>
<gene>
    <name evidence="1" type="ORF">QWZ10_20200</name>
</gene>
<comment type="caution">
    <text evidence="1">The sequence shown here is derived from an EMBL/GenBank/DDBJ whole genome shotgun (WGS) entry which is preliminary data.</text>
</comment>
<name>A0ABT8D9N0_9RHOB</name>
<accession>A0ABT8D9N0</accession>
<protein>
    <submittedName>
        <fullName evidence="1">Uncharacterized protein</fullName>
    </submittedName>
</protein>
<dbReference type="EMBL" id="JAUFRC010000001">
    <property type="protein sequence ID" value="MDN3713488.1"/>
    <property type="molecule type" value="Genomic_DNA"/>
</dbReference>
<evidence type="ECO:0000313" key="1">
    <source>
        <dbReference type="EMBL" id="MDN3713488.1"/>
    </source>
</evidence>